<proteinExistence type="predicted"/>
<evidence type="ECO:0000313" key="1">
    <source>
        <dbReference type="EMBL" id="MDQ7246834.1"/>
    </source>
</evidence>
<accession>A0ABU0YGI0</accession>
<dbReference type="EMBL" id="JAUYVI010000001">
    <property type="protein sequence ID" value="MDQ7246834.1"/>
    <property type="molecule type" value="Genomic_DNA"/>
</dbReference>
<dbReference type="RefSeq" id="WP_379954235.1">
    <property type="nucleotide sequence ID" value="NZ_JAUYVI010000001.1"/>
</dbReference>
<keyword evidence="2" id="KW-1185">Reference proteome</keyword>
<gene>
    <name evidence="1" type="ORF">Q8A70_04115</name>
</gene>
<comment type="caution">
    <text evidence="1">The sequence shown here is derived from an EMBL/GenBank/DDBJ whole genome shotgun (WGS) entry which is preliminary data.</text>
</comment>
<evidence type="ECO:0000313" key="2">
    <source>
        <dbReference type="Proteomes" id="UP001230156"/>
    </source>
</evidence>
<name>A0ABU0YGI0_9PROT</name>
<protein>
    <recommendedName>
        <fullName evidence="3">Cytosolic protein</fullName>
    </recommendedName>
</protein>
<organism evidence="1 2">
    <name type="scientific">Dongia sedimenti</name>
    <dbReference type="NCBI Taxonomy" id="3064282"/>
    <lineage>
        <taxon>Bacteria</taxon>
        <taxon>Pseudomonadati</taxon>
        <taxon>Pseudomonadota</taxon>
        <taxon>Alphaproteobacteria</taxon>
        <taxon>Rhodospirillales</taxon>
        <taxon>Dongiaceae</taxon>
        <taxon>Dongia</taxon>
    </lineage>
</organism>
<sequence length="178" mass="19892">MLGRALTRAVDHEFFRWFHLVRYEAPRGLADGATWHGFRPEGARFRDLVTVNLETDRAGVIADAKLCLDRAFIEHAKDGRFAGDITASFLRWVLPEAAQKELGGFLQELGDLGPNVIRFKGLAGPLPQPSALHRVYLGQDKDAGLDLTGLTLRLTNLQARDGPRDPGHDWIWIRVARS</sequence>
<reference evidence="2" key="1">
    <citation type="submission" date="2023-08" db="EMBL/GenBank/DDBJ databases">
        <title>Rhodospirillaceae gen. nov., a novel taxon isolated from the Yangtze River Yuezi River estuary sludge.</title>
        <authorList>
            <person name="Ruan L."/>
        </authorList>
    </citation>
    <scope>NUCLEOTIDE SEQUENCE [LARGE SCALE GENOMIC DNA]</scope>
    <source>
        <strain evidence="2">R-7</strain>
    </source>
</reference>
<evidence type="ECO:0008006" key="3">
    <source>
        <dbReference type="Google" id="ProtNLM"/>
    </source>
</evidence>
<dbReference type="Proteomes" id="UP001230156">
    <property type="component" value="Unassembled WGS sequence"/>
</dbReference>